<keyword evidence="1 4" id="KW-0812">Transmembrane</keyword>
<feature type="domain" description="Peptidase M56" evidence="5">
    <location>
        <begin position="153"/>
        <end position="254"/>
    </location>
</feature>
<dbReference type="PROSITE" id="PS52016">
    <property type="entry name" value="TONB_DEPENDENT_REC_3"/>
    <property type="match status" value="1"/>
</dbReference>
<keyword evidence="1" id="KW-0813">Transport</keyword>
<evidence type="ECO:0000256" key="3">
    <source>
        <dbReference type="SAM" id="MobiDB-lite"/>
    </source>
</evidence>
<dbReference type="InterPro" id="IPR037066">
    <property type="entry name" value="Plug_dom_sf"/>
</dbReference>
<gene>
    <name evidence="6" type="ORF">SAMN04488033_11755</name>
</gene>
<feature type="region of interest" description="Disordered" evidence="3">
    <location>
        <begin position="507"/>
        <end position="528"/>
    </location>
</feature>
<organism evidence="6 7">
    <name type="scientific">Salegentibacter agarivorans</name>
    <dbReference type="NCBI Taxonomy" id="345907"/>
    <lineage>
        <taxon>Bacteria</taxon>
        <taxon>Pseudomonadati</taxon>
        <taxon>Bacteroidota</taxon>
        <taxon>Flavobacteriia</taxon>
        <taxon>Flavobacteriales</taxon>
        <taxon>Flavobacteriaceae</taxon>
        <taxon>Salegentibacter</taxon>
    </lineage>
</organism>
<dbReference type="EMBL" id="FOOH01000017">
    <property type="protein sequence ID" value="SFF97369.1"/>
    <property type="molecule type" value="Genomic_DNA"/>
</dbReference>
<protein>
    <submittedName>
        <fullName evidence="6">TonB-dependent Receptor Plug Domain</fullName>
    </submittedName>
</protein>
<dbReference type="AlphaFoldDB" id="A0A1I2N3E5"/>
<feature type="transmembrane region" description="Helical" evidence="4">
    <location>
        <begin position="38"/>
        <end position="55"/>
    </location>
</feature>
<keyword evidence="6" id="KW-0675">Receptor</keyword>
<dbReference type="Proteomes" id="UP000199116">
    <property type="component" value="Unassembled WGS sequence"/>
</dbReference>
<accession>A0A1I2N3E5</accession>
<evidence type="ECO:0000256" key="2">
    <source>
        <dbReference type="SAM" id="Coils"/>
    </source>
</evidence>
<keyword evidence="1" id="KW-0998">Cell outer membrane</keyword>
<evidence type="ECO:0000256" key="4">
    <source>
        <dbReference type="SAM" id="Phobius"/>
    </source>
</evidence>
<keyword evidence="4" id="KW-1133">Transmembrane helix</keyword>
<proteinExistence type="inferred from homology"/>
<evidence type="ECO:0000313" key="6">
    <source>
        <dbReference type="EMBL" id="SFF97369.1"/>
    </source>
</evidence>
<comment type="similarity">
    <text evidence="1">Belongs to the TonB-dependent receptor family.</text>
</comment>
<dbReference type="Gene3D" id="2.170.130.10">
    <property type="entry name" value="TonB-dependent receptor, plug domain"/>
    <property type="match status" value="2"/>
</dbReference>
<keyword evidence="1" id="KW-1134">Transmembrane beta strand</keyword>
<name>A0A1I2N3E5_9FLAO</name>
<feature type="transmembrane region" description="Helical" evidence="4">
    <location>
        <begin position="93"/>
        <end position="114"/>
    </location>
</feature>
<reference evidence="7" key="1">
    <citation type="submission" date="2016-10" db="EMBL/GenBank/DDBJ databases">
        <authorList>
            <person name="Varghese N."/>
            <person name="Submissions S."/>
        </authorList>
    </citation>
    <scope>NUCLEOTIDE SEQUENCE [LARGE SCALE GENOMIC DNA]</scope>
    <source>
        <strain evidence="7">DSM 23515</strain>
    </source>
</reference>
<sequence>MEAFLTYLLKSAGLLSIFYLAYIILLRKETSFQINRNFLMGGILTSAVLPAIYFTRKVMVEANNFPFHEFPASTNITSENIASNFGAWEVLGLAYLSVALSFLTKIFVQLFNIWQLIKKSQIHKIDGFNFLTTNTTVSPFSFFKFIVYNPAAHSEKDLQMILQHEKIHAAQWHSIDILIANLTTALLWFNPLSWLYKKSVEQNLEYIADRETVAISGAKKSYQQALVKVSISNLQPALTNHFYQSFIKKRILMLNKKSSQNTGLWKLSLVFPFVLAFMLAFNVKTKAQTKKSENPVETVQVNKSVSATITKFSKEEGLEKISGIFQKFNVELEFSEIKYSNELLTGIKVSFLNKETNETGTFSTNDTEGIESFEIFTDKKETGFRKANTLLEKGAISSNGSALGKLGKHPLYIIDSKKYTSKELDGKHLDISKQGISISLAEEAKAKYGNEAEDGAIIANNARIIDNLQNELKRIDKEDSETKREFLQIEHGRSPSLISLQTNFKGKKKNKNKKLRENSKNPQEIPGDPLYILNGEKSKKEIVELIDKDLIKSVNVLKGENATSLYGKDAKDGAVIITTGVLDKSKKKTEKKVIKTQAHSVGFQTFKKKTDYEIITGKSLSFSNSKDINAFHKYEEDKKSDNSTGYTVKANIFTNGHKQASPLVIIDGKKESAEFMEEKLQPEDVEKINVLKGTVALEKYGEDAEDGVIEITTKKDK</sequence>
<keyword evidence="7" id="KW-1185">Reference proteome</keyword>
<dbReference type="RefSeq" id="WP_093305344.1">
    <property type="nucleotide sequence ID" value="NZ_FOOH01000017.1"/>
</dbReference>
<dbReference type="InterPro" id="IPR052173">
    <property type="entry name" value="Beta-lactam_resp_regulator"/>
</dbReference>
<keyword evidence="1 4" id="KW-0472">Membrane</keyword>
<evidence type="ECO:0000259" key="5">
    <source>
        <dbReference type="Pfam" id="PF05569"/>
    </source>
</evidence>
<dbReference type="InterPro" id="IPR008756">
    <property type="entry name" value="Peptidase_M56"/>
</dbReference>
<dbReference type="Pfam" id="PF05569">
    <property type="entry name" value="Peptidase_M56"/>
    <property type="match status" value="1"/>
</dbReference>
<feature type="transmembrane region" description="Helical" evidence="4">
    <location>
        <begin position="6"/>
        <end position="26"/>
    </location>
</feature>
<evidence type="ECO:0000256" key="1">
    <source>
        <dbReference type="PROSITE-ProRule" id="PRU01360"/>
    </source>
</evidence>
<dbReference type="InterPro" id="IPR039426">
    <property type="entry name" value="TonB-dep_rcpt-like"/>
</dbReference>
<comment type="subcellular location">
    <subcellularLocation>
        <location evidence="1">Cell outer membrane</location>
        <topology evidence="1">Multi-pass membrane protein</topology>
    </subcellularLocation>
</comment>
<dbReference type="SUPFAM" id="SSF56935">
    <property type="entry name" value="Porins"/>
    <property type="match status" value="1"/>
</dbReference>
<dbReference type="GO" id="GO:0009279">
    <property type="term" value="C:cell outer membrane"/>
    <property type="evidence" value="ECO:0007669"/>
    <property type="project" value="UniProtKB-SubCell"/>
</dbReference>
<evidence type="ECO:0000313" key="7">
    <source>
        <dbReference type="Proteomes" id="UP000199116"/>
    </source>
</evidence>
<dbReference type="PANTHER" id="PTHR34978:SF3">
    <property type="entry name" value="SLR0241 PROTEIN"/>
    <property type="match status" value="1"/>
</dbReference>
<dbReference type="CDD" id="cd07341">
    <property type="entry name" value="M56_BlaR1_MecR1_like"/>
    <property type="match status" value="1"/>
</dbReference>
<feature type="transmembrane region" description="Helical" evidence="4">
    <location>
        <begin position="263"/>
        <end position="281"/>
    </location>
</feature>
<feature type="coiled-coil region" evidence="2">
    <location>
        <begin position="458"/>
        <end position="485"/>
    </location>
</feature>
<keyword evidence="2" id="KW-0175">Coiled coil</keyword>
<dbReference type="PANTHER" id="PTHR34978">
    <property type="entry name" value="POSSIBLE SENSOR-TRANSDUCER PROTEIN BLAR"/>
    <property type="match status" value="1"/>
</dbReference>